<dbReference type="Proteomes" id="UP001054945">
    <property type="component" value="Unassembled WGS sequence"/>
</dbReference>
<sequence>MRAGLKWFGRNLKARATYREGFKNELPSLCHKVPLSPGLLCGSPPNDKSWSCSSILARYFLPAKFIHEFATEQIIL</sequence>
<keyword evidence="2" id="KW-1185">Reference proteome</keyword>
<protein>
    <submittedName>
        <fullName evidence="1">Uncharacterized protein</fullName>
    </submittedName>
</protein>
<name>A0AAV4QRN8_CAEEX</name>
<reference evidence="1 2" key="1">
    <citation type="submission" date="2021-06" db="EMBL/GenBank/DDBJ databases">
        <title>Caerostris extrusa draft genome.</title>
        <authorList>
            <person name="Kono N."/>
            <person name="Arakawa K."/>
        </authorList>
    </citation>
    <scope>NUCLEOTIDE SEQUENCE [LARGE SCALE GENOMIC DNA]</scope>
</reference>
<comment type="caution">
    <text evidence="1">The sequence shown here is derived from an EMBL/GenBank/DDBJ whole genome shotgun (WGS) entry which is preliminary data.</text>
</comment>
<organism evidence="1 2">
    <name type="scientific">Caerostris extrusa</name>
    <name type="common">Bark spider</name>
    <name type="synonym">Caerostris bankana</name>
    <dbReference type="NCBI Taxonomy" id="172846"/>
    <lineage>
        <taxon>Eukaryota</taxon>
        <taxon>Metazoa</taxon>
        <taxon>Ecdysozoa</taxon>
        <taxon>Arthropoda</taxon>
        <taxon>Chelicerata</taxon>
        <taxon>Arachnida</taxon>
        <taxon>Araneae</taxon>
        <taxon>Araneomorphae</taxon>
        <taxon>Entelegynae</taxon>
        <taxon>Araneoidea</taxon>
        <taxon>Araneidae</taxon>
        <taxon>Caerostris</taxon>
    </lineage>
</organism>
<evidence type="ECO:0000313" key="2">
    <source>
        <dbReference type="Proteomes" id="UP001054945"/>
    </source>
</evidence>
<gene>
    <name evidence="1" type="ORF">CEXT_436421</name>
</gene>
<proteinExistence type="predicted"/>
<evidence type="ECO:0000313" key="1">
    <source>
        <dbReference type="EMBL" id="GIY10832.1"/>
    </source>
</evidence>
<dbReference type="EMBL" id="BPLR01006567">
    <property type="protein sequence ID" value="GIY10832.1"/>
    <property type="molecule type" value="Genomic_DNA"/>
</dbReference>
<accession>A0AAV4QRN8</accession>
<dbReference type="AlphaFoldDB" id="A0AAV4QRN8"/>